<evidence type="ECO:0000313" key="3">
    <source>
        <dbReference type="Proteomes" id="UP000225972"/>
    </source>
</evidence>
<evidence type="ECO:0000256" key="1">
    <source>
        <dbReference type="SAM" id="SignalP"/>
    </source>
</evidence>
<sequence length="331" mass="36404">MLRFLLSFAVAMTLATSVSAACLGQDLRPGLTDAQRAEIDERVAATPYAVGNHWTATKGDETIHIIGTLHLDDPRLDAPVARITPLIESAGVLLLEATKEDQDRLQRQLAADPSILMMQGETLIDLMPPEQWQALADAAKSRGIPPFMAAKFQPWYLSLTLAMPSCMIAEMREGQNGLDSRLNKIADAAEVPSQSLEDFMTLFKIFGQEPIEEQIRMLSAGVLSDEDSEDQIATTLASYFDEQVAESWQMSRVLAPQFSTLPKDEIDAVFDKLEEELLNKRNRAWIPVILGAADTHDAPIVVAFGAAHLMGDDGVLNLLAQQGFTLQRQPF</sequence>
<dbReference type="Proteomes" id="UP000225972">
    <property type="component" value="Unassembled WGS sequence"/>
</dbReference>
<keyword evidence="3" id="KW-1185">Reference proteome</keyword>
<name>A0A238J8C4_9RHOB</name>
<dbReference type="PANTHER" id="PTHR40590">
    <property type="entry name" value="CYTOPLASMIC PROTEIN-RELATED"/>
    <property type="match status" value="1"/>
</dbReference>
<reference evidence="3" key="1">
    <citation type="submission" date="2017-05" db="EMBL/GenBank/DDBJ databases">
        <authorList>
            <person name="Rodrigo-Torres L."/>
            <person name="Arahal R. D."/>
            <person name="Lucena T."/>
        </authorList>
    </citation>
    <scope>NUCLEOTIDE SEQUENCE [LARGE SCALE GENOMIC DNA]</scope>
    <source>
        <strain evidence="3">CECT 8649</strain>
    </source>
</reference>
<protein>
    <submittedName>
        <fullName evidence="2">TraB family protein</fullName>
    </submittedName>
</protein>
<dbReference type="RefSeq" id="WP_099243094.1">
    <property type="nucleotide sequence ID" value="NZ_FXXP01000001.1"/>
</dbReference>
<gene>
    <name evidence="2" type="ORF">TRP8649_01016</name>
</gene>
<feature type="chain" id="PRO_5013212181" evidence="1">
    <location>
        <begin position="21"/>
        <end position="331"/>
    </location>
</feature>
<dbReference type="AlphaFoldDB" id="A0A238J8C4"/>
<proteinExistence type="predicted"/>
<dbReference type="InterPro" id="IPR002816">
    <property type="entry name" value="TraB/PrgY/GumN_fam"/>
</dbReference>
<dbReference type="EMBL" id="FXXP01000001">
    <property type="protein sequence ID" value="SMX26918.1"/>
    <property type="molecule type" value="Genomic_DNA"/>
</dbReference>
<dbReference type="InterPro" id="IPR047111">
    <property type="entry name" value="YbaP-like"/>
</dbReference>
<dbReference type="PROSITE" id="PS51257">
    <property type="entry name" value="PROKAR_LIPOPROTEIN"/>
    <property type="match status" value="1"/>
</dbReference>
<organism evidence="2 3">
    <name type="scientific">Pelagimonas phthalicica</name>
    <dbReference type="NCBI Taxonomy" id="1037362"/>
    <lineage>
        <taxon>Bacteria</taxon>
        <taxon>Pseudomonadati</taxon>
        <taxon>Pseudomonadota</taxon>
        <taxon>Alphaproteobacteria</taxon>
        <taxon>Rhodobacterales</taxon>
        <taxon>Roseobacteraceae</taxon>
        <taxon>Pelagimonas</taxon>
    </lineage>
</organism>
<dbReference type="PANTHER" id="PTHR40590:SF1">
    <property type="entry name" value="CYTOPLASMIC PROTEIN"/>
    <property type="match status" value="1"/>
</dbReference>
<keyword evidence="1" id="KW-0732">Signal</keyword>
<evidence type="ECO:0000313" key="2">
    <source>
        <dbReference type="EMBL" id="SMX26918.1"/>
    </source>
</evidence>
<dbReference type="OrthoDB" id="9806326at2"/>
<feature type="signal peptide" evidence="1">
    <location>
        <begin position="1"/>
        <end position="20"/>
    </location>
</feature>
<dbReference type="Pfam" id="PF01963">
    <property type="entry name" value="TraB_PrgY_gumN"/>
    <property type="match status" value="1"/>
</dbReference>
<accession>A0A238J8C4</accession>
<dbReference type="CDD" id="cd14789">
    <property type="entry name" value="Tiki"/>
    <property type="match status" value="1"/>
</dbReference>